<dbReference type="OrthoDB" id="2505409at2"/>
<dbReference type="InterPro" id="IPR008928">
    <property type="entry name" value="6-hairpin_glycosidase_sf"/>
</dbReference>
<dbReference type="Proteomes" id="UP000294927">
    <property type="component" value="Unassembled WGS sequence"/>
</dbReference>
<reference evidence="1 2" key="1">
    <citation type="submission" date="2019-03" db="EMBL/GenBank/DDBJ databases">
        <title>Genomic Encyclopedia of Archaeal and Bacterial Type Strains, Phase II (KMG-II): from individual species to whole genera.</title>
        <authorList>
            <person name="Goeker M."/>
        </authorList>
    </citation>
    <scope>NUCLEOTIDE SEQUENCE [LARGE SCALE GENOMIC DNA]</scope>
    <source>
        <strain evidence="1 2">DSM 45499</strain>
    </source>
</reference>
<proteinExistence type="predicted"/>
<dbReference type="InterPro" id="IPR053169">
    <property type="entry name" value="MUG_Protein"/>
</dbReference>
<gene>
    <name evidence="1" type="ORF">CLV71_10636</name>
</gene>
<dbReference type="PANTHER" id="PTHR47791">
    <property type="entry name" value="MEIOTICALLY UP-REGULATED GENE 191 PROTEIN"/>
    <property type="match status" value="1"/>
</dbReference>
<dbReference type="EMBL" id="SOCP01000006">
    <property type="protein sequence ID" value="TDV50696.1"/>
    <property type="molecule type" value="Genomic_DNA"/>
</dbReference>
<accession>A0A4R7VM76</accession>
<dbReference type="GO" id="GO:0005975">
    <property type="term" value="P:carbohydrate metabolic process"/>
    <property type="evidence" value="ECO:0007669"/>
    <property type="project" value="InterPro"/>
</dbReference>
<sequence>MTQRAGFAESTTENSPSLWGARAAVAERAVVARHVRRVWGLPGTRLGVAGWPQSVNNRLHGHWNYWWQAHLLDCLVDAQERQPSRTRAGMIARVVRGIHLRNLGSWTNDYYDDIAWLGLALMRANDCERVPVVAAMNRIAARLRSGWTDHGGGGIWWRREDDFKNVPANGPAAILFARWASRGGERQDRQRARSMTEWMSQVLVDPGTGLLWDGVYVRPDGSIRDIVKVTYTYCQGVYIGACVELARGDRSGVWVERAARTINAVAAHLNDELVVRGRGGGDGGLFAGILTRYLAQAALRLPSPAADVARALVMGSAGAAWRNRALAPSGPLFGPEWSKPARVPRSPAHRRVERDLSVQLSGWMVLEAAALLERSPG</sequence>
<dbReference type="InterPro" id="IPR005198">
    <property type="entry name" value="Glyco_hydro_76"/>
</dbReference>
<dbReference type="PANTHER" id="PTHR47791:SF3">
    <property type="entry name" value="MEIOTICALLY UP-REGULATED GENE 191 PROTEIN"/>
    <property type="match status" value="1"/>
</dbReference>
<dbReference type="AlphaFoldDB" id="A0A4R7VM76"/>
<protein>
    <submittedName>
        <fullName evidence="1">Putative alpha-1,6-mannanase (GH76 family)</fullName>
    </submittedName>
</protein>
<comment type="caution">
    <text evidence="1">The sequence shown here is derived from an EMBL/GenBank/DDBJ whole genome shotgun (WGS) entry which is preliminary data.</text>
</comment>
<keyword evidence="2" id="KW-1185">Reference proteome</keyword>
<organism evidence="1 2">
    <name type="scientific">Actinophytocola oryzae</name>
    <dbReference type="NCBI Taxonomy" id="502181"/>
    <lineage>
        <taxon>Bacteria</taxon>
        <taxon>Bacillati</taxon>
        <taxon>Actinomycetota</taxon>
        <taxon>Actinomycetes</taxon>
        <taxon>Pseudonocardiales</taxon>
        <taxon>Pseudonocardiaceae</taxon>
    </lineage>
</organism>
<dbReference type="Gene3D" id="1.50.10.20">
    <property type="match status" value="1"/>
</dbReference>
<dbReference type="RefSeq" id="WP_133903950.1">
    <property type="nucleotide sequence ID" value="NZ_SOCP01000006.1"/>
</dbReference>
<name>A0A4R7VM76_9PSEU</name>
<evidence type="ECO:0000313" key="2">
    <source>
        <dbReference type="Proteomes" id="UP000294927"/>
    </source>
</evidence>
<evidence type="ECO:0000313" key="1">
    <source>
        <dbReference type="EMBL" id="TDV50696.1"/>
    </source>
</evidence>
<dbReference type="Pfam" id="PF03663">
    <property type="entry name" value="Glyco_hydro_76"/>
    <property type="match status" value="1"/>
</dbReference>
<dbReference type="SUPFAM" id="SSF48208">
    <property type="entry name" value="Six-hairpin glycosidases"/>
    <property type="match status" value="1"/>
</dbReference>